<feature type="region of interest" description="Disordered" evidence="1">
    <location>
        <begin position="35"/>
        <end position="80"/>
    </location>
</feature>
<feature type="compositionally biased region" description="Acidic residues" evidence="1">
    <location>
        <begin position="39"/>
        <end position="48"/>
    </location>
</feature>
<proteinExistence type="evidence at transcript level"/>
<sequence>MVARRLTLLLIFALVAAIVLAQPKRKQLSKELREGVLERDDEDYDNSNDDSGPHEGGETAKPRLPSNGGGNGDFEKIPVE</sequence>
<keyword evidence="2" id="KW-0732">Signal</keyword>
<dbReference type="EMBL" id="EZ406084">
    <property type="protein sequence ID" value="ACX53883.1"/>
    <property type="molecule type" value="mRNA"/>
</dbReference>
<feature type="compositionally biased region" description="Basic and acidic residues" evidence="1">
    <location>
        <begin position="51"/>
        <end position="61"/>
    </location>
</feature>
<reference evidence="3" key="2">
    <citation type="journal article" date="2013" name="Ticks Tick Borne Dis.">
        <title>Proteome of Rhipicephalus sanguineus tick saliva induced by the secretagogues pilocarpine and dopamine.</title>
        <authorList>
            <person name="Oliveira C.J."/>
            <person name="Anatriello E."/>
            <person name="de Miranda-Santos I.K."/>
            <person name="Francischetti I.M."/>
            <person name="Sa-Nunes A."/>
            <person name="Ferreira B.R."/>
            <person name="Ribeiro J.M."/>
        </authorList>
    </citation>
    <scope>NUCLEOTIDE SEQUENCE</scope>
    <source>
        <tissue evidence="3">Salivary glands</tissue>
    </source>
</reference>
<feature type="chain" id="PRO_5003004179" evidence="2">
    <location>
        <begin position="22"/>
        <end position="80"/>
    </location>
</feature>
<name>C9W1D6_RHISA</name>
<reference evidence="3" key="1">
    <citation type="journal article" date="2010" name="BMC Genomics">
        <title>An insight into the sialotranscriptome of the brown dog tick, Rhipicephalus sanguineus.</title>
        <authorList>
            <person name="Anatriello E."/>
            <person name="Ribeiro J.M."/>
            <person name="de Miranda-Santos I.K."/>
            <person name="Brandao L.G."/>
            <person name="Anderson J.M."/>
            <person name="Valenzuela J.G."/>
            <person name="Maruyama S.R."/>
            <person name="Silva J.S."/>
            <person name="Ferreira B.R."/>
        </authorList>
    </citation>
    <scope>NUCLEOTIDE SEQUENCE</scope>
    <source>
        <tissue evidence="3">Salivary glands</tissue>
    </source>
</reference>
<evidence type="ECO:0000256" key="1">
    <source>
        <dbReference type="SAM" id="MobiDB-lite"/>
    </source>
</evidence>
<accession>C9W1D6</accession>
<feature type="signal peptide" evidence="2">
    <location>
        <begin position="1"/>
        <end position="21"/>
    </location>
</feature>
<evidence type="ECO:0000313" key="3">
    <source>
        <dbReference type="EMBL" id="ACX53883.1"/>
    </source>
</evidence>
<protein>
    <submittedName>
        <fullName evidence="3">Chimadanin anti-thrombin-like protein</fullName>
    </submittedName>
</protein>
<evidence type="ECO:0000256" key="2">
    <source>
        <dbReference type="SAM" id="SignalP"/>
    </source>
</evidence>
<dbReference type="AlphaFoldDB" id="C9W1D6"/>
<organism evidence="3">
    <name type="scientific">Rhipicephalus sanguineus</name>
    <name type="common">Brown dog tick</name>
    <name type="synonym">Ixodes sanguineus</name>
    <dbReference type="NCBI Taxonomy" id="34632"/>
    <lineage>
        <taxon>Eukaryota</taxon>
        <taxon>Metazoa</taxon>
        <taxon>Ecdysozoa</taxon>
        <taxon>Arthropoda</taxon>
        <taxon>Chelicerata</taxon>
        <taxon>Arachnida</taxon>
        <taxon>Acari</taxon>
        <taxon>Parasitiformes</taxon>
        <taxon>Ixodida</taxon>
        <taxon>Ixodoidea</taxon>
        <taxon>Ixodidae</taxon>
        <taxon>Rhipicephalinae</taxon>
        <taxon>Rhipicephalus</taxon>
        <taxon>Rhipicephalus</taxon>
    </lineage>
</organism>